<evidence type="ECO:0000256" key="1">
    <source>
        <dbReference type="ARBA" id="ARBA00004651"/>
    </source>
</evidence>
<feature type="transmembrane region" description="Helical" evidence="6">
    <location>
        <begin position="60"/>
        <end position="83"/>
    </location>
</feature>
<keyword evidence="4 6" id="KW-1133">Transmembrane helix</keyword>
<proteinExistence type="predicted"/>
<sequence>MISIEAIILMTISTAVPLVFASLGGVLSERSGVTNIGIEGMILFGAFCGMAVSYFTKNPVLGVIAAAVGGGLLALIHAFISISCGGPQAVSATGITLFSVGITSFGLRLIFNRAGNSDPVAYLPTTEIFRDIPVIGKYMANFSPLLYLAIIVGVGIWYLFRHTPLGLRIHTVGENPKVAETLGINVWRIRYWCVIVSGMLAGLGGAYLSLGQMNLFQENMSAGRGYLALAAVILGRWKPLGVIAACLFFSVFDAIQLQLQATNMTGLSPTILSAIPYVVCLLVLAFSFGKSKAPAANGKPYLKKQG</sequence>
<dbReference type="OrthoDB" id="9792579at2"/>
<dbReference type="PANTHER" id="PTHR43370">
    <property type="entry name" value="SUGAR ABC TRANSPORTER INTEGRAL MEMBRANE PROTEIN-RELATED"/>
    <property type="match status" value="1"/>
</dbReference>
<evidence type="ECO:0000256" key="4">
    <source>
        <dbReference type="ARBA" id="ARBA00022989"/>
    </source>
</evidence>
<evidence type="ECO:0000313" key="8">
    <source>
        <dbReference type="Proteomes" id="UP000243297"/>
    </source>
</evidence>
<accession>A0A1T4Q4A7</accession>
<keyword evidence="2" id="KW-1003">Cell membrane</keyword>
<feature type="transmembrane region" description="Helical" evidence="6">
    <location>
        <begin position="33"/>
        <end position="53"/>
    </location>
</feature>
<dbReference type="CDD" id="cd06580">
    <property type="entry name" value="TM_PBP1_transp_TpRbsC_like"/>
    <property type="match status" value="1"/>
</dbReference>
<keyword evidence="3 6" id="KW-0812">Transmembrane</keyword>
<dbReference type="RefSeq" id="WP_078712671.1">
    <property type="nucleotide sequence ID" value="NZ_FUWY01000008.1"/>
</dbReference>
<keyword evidence="7" id="KW-0813">Transport</keyword>
<evidence type="ECO:0000256" key="2">
    <source>
        <dbReference type="ARBA" id="ARBA00022475"/>
    </source>
</evidence>
<dbReference type="GO" id="GO:0022857">
    <property type="term" value="F:transmembrane transporter activity"/>
    <property type="evidence" value="ECO:0007669"/>
    <property type="project" value="InterPro"/>
</dbReference>
<keyword evidence="7" id="KW-0762">Sugar transport</keyword>
<dbReference type="GO" id="GO:0005886">
    <property type="term" value="C:plasma membrane"/>
    <property type="evidence" value="ECO:0007669"/>
    <property type="project" value="UniProtKB-SubCell"/>
</dbReference>
<protein>
    <submittedName>
        <fullName evidence="7">Simple sugar transport system permease protein</fullName>
    </submittedName>
</protein>
<dbReference type="PANTHER" id="PTHR43370:SF1">
    <property type="entry name" value="GUANOSINE ABC TRANSPORTER PERMEASE PROTEIN NUPQ"/>
    <property type="match status" value="1"/>
</dbReference>
<dbReference type="InterPro" id="IPR001851">
    <property type="entry name" value="ABC_transp_permease"/>
</dbReference>
<feature type="transmembrane region" description="Helical" evidence="6">
    <location>
        <begin position="89"/>
        <end position="111"/>
    </location>
</feature>
<feature type="transmembrane region" description="Helical" evidence="6">
    <location>
        <begin position="226"/>
        <end position="251"/>
    </location>
</feature>
<evidence type="ECO:0000256" key="6">
    <source>
        <dbReference type="SAM" id="Phobius"/>
    </source>
</evidence>
<dbReference type="Pfam" id="PF02653">
    <property type="entry name" value="BPD_transp_2"/>
    <property type="match status" value="1"/>
</dbReference>
<evidence type="ECO:0000313" key="7">
    <source>
        <dbReference type="EMBL" id="SJZ98058.1"/>
    </source>
</evidence>
<reference evidence="8" key="1">
    <citation type="submission" date="2017-02" db="EMBL/GenBank/DDBJ databases">
        <authorList>
            <person name="Varghese N."/>
            <person name="Submissions S."/>
        </authorList>
    </citation>
    <scope>NUCLEOTIDE SEQUENCE [LARGE SCALE GENOMIC DNA]</scope>
    <source>
        <strain evidence="8">ATCC 25662</strain>
    </source>
</reference>
<feature type="transmembrane region" description="Helical" evidence="6">
    <location>
        <begin position="138"/>
        <end position="160"/>
    </location>
</feature>
<dbReference type="EMBL" id="FUWY01000008">
    <property type="protein sequence ID" value="SJZ98058.1"/>
    <property type="molecule type" value="Genomic_DNA"/>
</dbReference>
<evidence type="ECO:0000256" key="5">
    <source>
        <dbReference type="ARBA" id="ARBA00023136"/>
    </source>
</evidence>
<dbReference type="Proteomes" id="UP000243297">
    <property type="component" value="Unassembled WGS sequence"/>
</dbReference>
<organism evidence="7 8">
    <name type="scientific">Anaerorhabdus furcosa</name>
    <dbReference type="NCBI Taxonomy" id="118967"/>
    <lineage>
        <taxon>Bacteria</taxon>
        <taxon>Bacillati</taxon>
        <taxon>Bacillota</taxon>
        <taxon>Erysipelotrichia</taxon>
        <taxon>Erysipelotrichales</taxon>
        <taxon>Erysipelotrichaceae</taxon>
        <taxon>Anaerorhabdus</taxon>
    </lineage>
</organism>
<feature type="transmembrane region" description="Helical" evidence="6">
    <location>
        <begin position="271"/>
        <end position="289"/>
    </location>
</feature>
<comment type="subcellular location">
    <subcellularLocation>
        <location evidence="1">Cell membrane</location>
        <topology evidence="1">Multi-pass membrane protein</topology>
    </subcellularLocation>
</comment>
<keyword evidence="8" id="KW-1185">Reference proteome</keyword>
<dbReference type="STRING" id="118967.SAMN02745191_2285"/>
<name>A0A1T4Q4A7_9FIRM</name>
<gene>
    <name evidence="7" type="ORF">SAMN02745191_2285</name>
</gene>
<dbReference type="AlphaFoldDB" id="A0A1T4Q4A7"/>
<evidence type="ECO:0000256" key="3">
    <source>
        <dbReference type="ARBA" id="ARBA00022692"/>
    </source>
</evidence>
<feature type="transmembrane region" description="Helical" evidence="6">
    <location>
        <begin position="7"/>
        <end position="27"/>
    </location>
</feature>
<feature type="transmembrane region" description="Helical" evidence="6">
    <location>
        <begin position="189"/>
        <end position="210"/>
    </location>
</feature>
<keyword evidence="5 6" id="KW-0472">Membrane</keyword>